<accession>A0A564ZPK5</accession>
<organism evidence="9 10">
    <name type="scientific">Candidatus Methylomirabilis lanthanidiphila</name>
    <dbReference type="NCBI Taxonomy" id="2211376"/>
    <lineage>
        <taxon>Bacteria</taxon>
        <taxon>Candidatus Methylomirabilota</taxon>
        <taxon>Candidatus Methylomirabilia</taxon>
        <taxon>Candidatus Methylomirabilales</taxon>
        <taxon>Candidatus Methylomirabilaceae</taxon>
        <taxon>Candidatus Methylomirabilis</taxon>
    </lineage>
</organism>
<feature type="transmembrane region" description="Helical" evidence="8">
    <location>
        <begin position="147"/>
        <end position="176"/>
    </location>
</feature>
<evidence type="ECO:0000256" key="6">
    <source>
        <dbReference type="ARBA" id="ARBA00023136"/>
    </source>
</evidence>
<dbReference type="Proteomes" id="UP000334340">
    <property type="component" value="Unassembled WGS sequence"/>
</dbReference>
<name>A0A564ZPK5_9BACT</name>
<dbReference type="GO" id="GO:0005886">
    <property type="term" value="C:plasma membrane"/>
    <property type="evidence" value="ECO:0007669"/>
    <property type="project" value="UniProtKB-SubCell"/>
</dbReference>
<feature type="transmembrane region" description="Helical" evidence="8">
    <location>
        <begin position="247"/>
        <end position="267"/>
    </location>
</feature>
<protein>
    <submittedName>
        <fullName evidence="9">Polysulfide reductase, NrfD</fullName>
    </submittedName>
</protein>
<evidence type="ECO:0000256" key="7">
    <source>
        <dbReference type="SAM" id="MobiDB-lite"/>
    </source>
</evidence>
<evidence type="ECO:0000256" key="8">
    <source>
        <dbReference type="SAM" id="Phobius"/>
    </source>
</evidence>
<comment type="subcellular location">
    <subcellularLocation>
        <location evidence="1">Cell membrane</location>
        <topology evidence="1">Multi-pass membrane protein</topology>
    </subcellularLocation>
</comment>
<feature type="transmembrane region" description="Helical" evidence="8">
    <location>
        <begin position="288"/>
        <end position="309"/>
    </location>
</feature>
<keyword evidence="4 8" id="KW-0812">Transmembrane</keyword>
<evidence type="ECO:0000256" key="4">
    <source>
        <dbReference type="ARBA" id="ARBA00022692"/>
    </source>
</evidence>
<dbReference type="PANTHER" id="PTHR43044">
    <property type="match status" value="1"/>
</dbReference>
<dbReference type="EMBL" id="CABIKM010000063">
    <property type="protein sequence ID" value="VUZ86488.1"/>
    <property type="molecule type" value="Genomic_DNA"/>
</dbReference>
<dbReference type="AlphaFoldDB" id="A0A564ZPK5"/>
<evidence type="ECO:0000256" key="3">
    <source>
        <dbReference type="ARBA" id="ARBA00022475"/>
    </source>
</evidence>
<keyword evidence="5 8" id="KW-1133">Transmembrane helix</keyword>
<feature type="transmembrane region" description="Helical" evidence="8">
    <location>
        <begin position="104"/>
        <end position="127"/>
    </location>
</feature>
<evidence type="ECO:0000256" key="1">
    <source>
        <dbReference type="ARBA" id="ARBA00004651"/>
    </source>
</evidence>
<dbReference type="PANTHER" id="PTHR43044:SF2">
    <property type="entry name" value="POLYSULPHIDE REDUCTASE NRFD"/>
    <property type="match status" value="1"/>
</dbReference>
<evidence type="ECO:0000256" key="5">
    <source>
        <dbReference type="ARBA" id="ARBA00022989"/>
    </source>
</evidence>
<gene>
    <name evidence="9" type="ORF">MELA_02891</name>
</gene>
<feature type="transmembrane region" description="Helical" evidence="8">
    <location>
        <begin position="359"/>
        <end position="381"/>
    </location>
</feature>
<feature type="region of interest" description="Disordered" evidence="7">
    <location>
        <begin position="434"/>
        <end position="454"/>
    </location>
</feature>
<dbReference type="Pfam" id="PF03916">
    <property type="entry name" value="NrfD"/>
    <property type="match status" value="1"/>
</dbReference>
<feature type="transmembrane region" description="Helical" evidence="8">
    <location>
        <begin position="208"/>
        <end position="227"/>
    </location>
</feature>
<feature type="transmembrane region" description="Helical" evidence="8">
    <location>
        <begin position="401"/>
        <end position="426"/>
    </location>
</feature>
<sequence length="454" mass="52049">MGDYKLSYGRVDRDLLKTMEAPGRIWYLLLAVAIALVALGAFAFSRQIRYGMGVWGLTHPTMWAIDITNFVFWVGIAHSGTLISAVLFLFRVRWRASIYRAAEAVTVFALMTAALFPIIHLGRPWYVYWLLPYPQVGGLWPNFRSPLIWDVFAVLTYMLVSMVFFFTGLVPDLAVVRDQSSGWRRRLYGFLAQGWQGTDRQWRHYTSAYLFLAALATPLVISVHSVVSWDFAMSMVPGWHSTIFAPYFVAGAIHSGLAMVITLLIPLRRVFRLDAYLSQTHLENLAKLIVLTGLIVGYSYVTEYFIAWYSANDFEWETFRYRALGDYAWGFWIMIIFNSLVPLLFFVKRIRTSTPCLITISLLINVGMWCERFIIIVTSLARDYDPYTWGLYRPTWVDLGITAGSFGWFFLWFLLFAKLLPVVSIVEVKEQLPPPRTEEAGGGKQEAGDEEDRP</sequence>
<feature type="transmembrane region" description="Helical" evidence="8">
    <location>
        <begin position="329"/>
        <end position="347"/>
    </location>
</feature>
<evidence type="ECO:0000313" key="9">
    <source>
        <dbReference type="EMBL" id="VUZ86488.1"/>
    </source>
</evidence>
<keyword evidence="6 8" id="KW-0472">Membrane</keyword>
<feature type="transmembrane region" description="Helical" evidence="8">
    <location>
        <begin position="70"/>
        <end position="92"/>
    </location>
</feature>
<feature type="transmembrane region" description="Helical" evidence="8">
    <location>
        <begin position="25"/>
        <end position="44"/>
    </location>
</feature>
<evidence type="ECO:0000256" key="2">
    <source>
        <dbReference type="ARBA" id="ARBA00008929"/>
    </source>
</evidence>
<keyword evidence="10" id="KW-1185">Reference proteome</keyword>
<proteinExistence type="inferred from homology"/>
<evidence type="ECO:0000313" key="10">
    <source>
        <dbReference type="Proteomes" id="UP000334340"/>
    </source>
</evidence>
<reference evidence="9 10" key="1">
    <citation type="submission" date="2019-07" db="EMBL/GenBank/DDBJ databases">
        <authorList>
            <person name="Cremers G."/>
        </authorList>
    </citation>
    <scope>NUCLEOTIDE SEQUENCE [LARGE SCALE GENOMIC DNA]</scope>
</reference>
<dbReference type="InterPro" id="IPR005614">
    <property type="entry name" value="NrfD-like"/>
</dbReference>
<keyword evidence="3" id="KW-1003">Cell membrane</keyword>
<comment type="similarity">
    <text evidence="2">Belongs to the NrfD family.</text>
</comment>